<dbReference type="PANTHER" id="PTHR11758">
    <property type="entry name" value="40S RIBOSOMAL PROTEIN S15A"/>
    <property type="match status" value="1"/>
</dbReference>
<dbReference type="Gene3D" id="3.30.1490.10">
    <property type="match status" value="1"/>
</dbReference>
<accession>M4Q9E6</accession>
<dbReference type="Pfam" id="PF00410">
    <property type="entry name" value="Ribosomal_S8"/>
    <property type="match status" value="1"/>
</dbReference>
<evidence type="ECO:0000256" key="1">
    <source>
        <dbReference type="ARBA" id="ARBA00006471"/>
    </source>
</evidence>
<dbReference type="InterPro" id="IPR035987">
    <property type="entry name" value="Ribosomal_uS8_sf"/>
</dbReference>
<sequence length="131" mass="14601">MTDSLSALLSAIQNASRARFATMEIRISKFGIRFLEVLRRGGYIRGFQYQLPVSEKVSVLIQLKYTEEGPAVREIRRLSSPGKRTYASFDDLRTPVSNGLSHLILSTSKGILYDHEARLLGVGGEVLCAIR</sequence>
<dbReference type="AlphaFoldDB" id="M4Q9E6"/>
<dbReference type="RefSeq" id="YP_007890492.1">
    <property type="nucleotide sequence ID" value="NC_021124.1"/>
</dbReference>
<organism evidence="4">
    <name type="scientific">Andalucia godoyi</name>
    <name type="common">Flagellate</name>
    <dbReference type="NCBI Taxonomy" id="505711"/>
    <lineage>
        <taxon>Eukaryota</taxon>
        <taxon>Discoba</taxon>
        <taxon>Jakobida</taxon>
        <taxon>Andalucina</taxon>
        <taxon>Andaluciidae</taxon>
        <taxon>Andalucia</taxon>
    </lineage>
</organism>
<reference evidence="4" key="1">
    <citation type="journal article" date="2013" name="Genome Biol. Evol.">
        <title>Strikingly bacteria-like and gene-rich mitochondrial genomes throughout jakobid protists.</title>
        <authorList>
            <person name="Burger G."/>
            <person name="Gray M.W."/>
            <person name="Forget L."/>
            <person name="Lang B.F."/>
        </authorList>
    </citation>
    <scope>NUCLEOTIDE SEQUENCE</scope>
    <source>
        <strain evidence="4">ATCC PRA-185</strain>
    </source>
</reference>
<comment type="similarity">
    <text evidence="1">Belongs to the universal ribosomal protein uS8 family.</text>
</comment>
<dbReference type="SUPFAM" id="SSF56047">
    <property type="entry name" value="Ribosomal protein S8"/>
    <property type="match status" value="1"/>
</dbReference>
<dbReference type="Gene3D" id="3.30.1370.30">
    <property type="match status" value="1"/>
</dbReference>
<dbReference type="GO" id="GO:0006412">
    <property type="term" value="P:translation"/>
    <property type="evidence" value="ECO:0007669"/>
    <property type="project" value="InterPro"/>
</dbReference>
<dbReference type="GO" id="GO:0005840">
    <property type="term" value="C:ribosome"/>
    <property type="evidence" value="ECO:0007669"/>
    <property type="project" value="UniProtKB-KW"/>
</dbReference>
<dbReference type="GO" id="GO:1990904">
    <property type="term" value="C:ribonucleoprotein complex"/>
    <property type="evidence" value="ECO:0007669"/>
    <property type="project" value="UniProtKB-KW"/>
</dbReference>
<evidence type="ECO:0000256" key="3">
    <source>
        <dbReference type="ARBA" id="ARBA00023274"/>
    </source>
</evidence>
<evidence type="ECO:0000256" key="2">
    <source>
        <dbReference type="ARBA" id="ARBA00022980"/>
    </source>
</evidence>
<keyword evidence="2 4" id="KW-0689">Ribosomal protein</keyword>
<name>M4Q9E6_ANDGO</name>
<gene>
    <name evidence="4" type="primary">rps8</name>
</gene>
<dbReference type="GeneID" id="15332827"/>
<dbReference type="InterPro" id="IPR000630">
    <property type="entry name" value="Ribosomal_uS8"/>
</dbReference>
<dbReference type="GO" id="GO:0005737">
    <property type="term" value="C:cytoplasm"/>
    <property type="evidence" value="ECO:0007669"/>
    <property type="project" value="UniProtKB-ARBA"/>
</dbReference>
<dbReference type="GO" id="GO:0003735">
    <property type="term" value="F:structural constituent of ribosome"/>
    <property type="evidence" value="ECO:0007669"/>
    <property type="project" value="InterPro"/>
</dbReference>
<evidence type="ECO:0000313" key="4">
    <source>
        <dbReference type="EMBL" id="AGH23986.1"/>
    </source>
</evidence>
<protein>
    <submittedName>
        <fullName evidence="4">Ribosomal protein S8</fullName>
    </submittedName>
</protein>
<geneLocation type="mitochondrion" evidence="4"/>
<proteinExistence type="inferred from homology"/>
<keyword evidence="4" id="KW-0496">Mitochondrion</keyword>
<dbReference type="EMBL" id="KC353352">
    <property type="protein sequence ID" value="AGH23986.1"/>
    <property type="molecule type" value="Genomic_DNA"/>
</dbReference>
<dbReference type="FunFam" id="3.30.1490.10:FF:000001">
    <property type="entry name" value="30S ribosomal protein S8"/>
    <property type="match status" value="1"/>
</dbReference>
<keyword evidence="3" id="KW-0687">Ribonucleoprotein</keyword>